<evidence type="ECO:0000313" key="2">
    <source>
        <dbReference type="EMBL" id="KZP16954.1"/>
    </source>
</evidence>
<dbReference type="EMBL" id="KV417588">
    <property type="protein sequence ID" value="KZP16954.1"/>
    <property type="molecule type" value="Genomic_DNA"/>
</dbReference>
<proteinExistence type="predicted"/>
<dbReference type="InterPro" id="IPR032675">
    <property type="entry name" value="LRR_dom_sf"/>
</dbReference>
<dbReference type="OrthoDB" id="3055769at2759"/>
<sequence>MDDSARCSGSARSGQTDIAGLPPPFLSTNYTPTSIEEAVWISPIRRLPSDMLVEIFDHLLPIDNGEDPTTSDVRRDRMLPSHICKRWRGLSLSTPTYWADIYVRVDREDCSCQLKCAKNWLARSGNCPLTIVLLCSGDYRGPWSQLVALFLPHCRRWRDASLVTPIRTDWSPIRHNLPMLESLMVVFAEWPDDMPFEFAPKLRRLSWSTFGLITYDSLLTFPLTQLTHVDIMSGSSVPDCLAIMQKLSSIIVLKIALSNSIAGPAGGPLLRIDHLEDFTVSAEQDTTGFHECLNLPSLVRYKYSEGESDARWSLPSFMSLISHSSCRLAFIDVSLAVAIRKDDMDLLLHLLPHLAHLNLHCNPISGINSNNIAILMTRSATSFLVPQLEHLVLDYDKDFECQLFFDMMESRHGIDEKIPGAVAQSKHLRAVEICHFGSDRLLDHGVMGHLDALEAGGLNIKLLREGTQVRETWYAS</sequence>
<dbReference type="Proteomes" id="UP000076532">
    <property type="component" value="Unassembled WGS sequence"/>
</dbReference>
<reference evidence="2 3" key="1">
    <citation type="journal article" date="2016" name="Mol. Biol. Evol.">
        <title>Comparative Genomics of Early-Diverging Mushroom-Forming Fungi Provides Insights into the Origins of Lignocellulose Decay Capabilities.</title>
        <authorList>
            <person name="Nagy L.G."/>
            <person name="Riley R."/>
            <person name="Tritt A."/>
            <person name="Adam C."/>
            <person name="Daum C."/>
            <person name="Floudas D."/>
            <person name="Sun H."/>
            <person name="Yadav J.S."/>
            <person name="Pangilinan J."/>
            <person name="Larsson K.H."/>
            <person name="Matsuura K."/>
            <person name="Barry K."/>
            <person name="Labutti K."/>
            <person name="Kuo R."/>
            <person name="Ohm R.A."/>
            <person name="Bhattacharya S.S."/>
            <person name="Shirouzu T."/>
            <person name="Yoshinaga Y."/>
            <person name="Martin F.M."/>
            <person name="Grigoriev I.V."/>
            <person name="Hibbett D.S."/>
        </authorList>
    </citation>
    <scope>NUCLEOTIDE SEQUENCE [LARGE SCALE GENOMIC DNA]</scope>
    <source>
        <strain evidence="2 3">CBS 109695</strain>
    </source>
</reference>
<dbReference type="Gene3D" id="1.20.1280.50">
    <property type="match status" value="1"/>
</dbReference>
<dbReference type="SUPFAM" id="SSF52047">
    <property type="entry name" value="RNI-like"/>
    <property type="match status" value="1"/>
</dbReference>
<organism evidence="2 3">
    <name type="scientific">Athelia psychrophila</name>
    <dbReference type="NCBI Taxonomy" id="1759441"/>
    <lineage>
        <taxon>Eukaryota</taxon>
        <taxon>Fungi</taxon>
        <taxon>Dikarya</taxon>
        <taxon>Basidiomycota</taxon>
        <taxon>Agaricomycotina</taxon>
        <taxon>Agaricomycetes</taxon>
        <taxon>Agaricomycetidae</taxon>
        <taxon>Atheliales</taxon>
        <taxon>Atheliaceae</taxon>
        <taxon>Athelia</taxon>
    </lineage>
</organism>
<keyword evidence="3" id="KW-1185">Reference proteome</keyword>
<protein>
    <recommendedName>
        <fullName evidence="4">F-box domain-containing protein</fullName>
    </recommendedName>
</protein>
<dbReference type="Gene3D" id="3.80.10.10">
    <property type="entry name" value="Ribonuclease Inhibitor"/>
    <property type="match status" value="1"/>
</dbReference>
<accession>A0A166FM25</accession>
<evidence type="ECO:0000256" key="1">
    <source>
        <dbReference type="SAM" id="MobiDB-lite"/>
    </source>
</evidence>
<dbReference type="AlphaFoldDB" id="A0A166FM25"/>
<gene>
    <name evidence="2" type="ORF">FIBSPDRAFT_41305</name>
</gene>
<evidence type="ECO:0000313" key="3">
    <source>
        <dbReference type="Proteomes" id="UP000076532"/>
    </source>
</evidence>
<feature type="region of interest" description="Disordered" evidence="1">
    <location>
        <begin position="1"/>
        <end position="24"/>
    </location>
</feature>
<evidence type="ECO:0008006" key="4">
    <source>
        <dbReference type="Google" id="ProtNLM"/>
    </source>
</evidence>
<name>A0A166FM25_9AGAM</name>